<name>A0A1G2P0I3_9BACT</name>
<evidence type="ECO:0000313" key="3">
    <source>
        <dbReference type="Proteomes" id="UP000177269"/>
    </source>
</evidence>
<proteinExistence type="predicted"/>
<accession>A0A1G2P0I3</accession>
<dbReference type="Proteomes" id="UP000177269">
    <property type="component" value="Unassembled WGS sequence"/>
</dbReference>
<dbReference type="CDD" id="cd02511">
    <property type="entry name" value="Beta4Glucosyltransferase"/>
    <property type="match status" value="1"/>
</dbReference>
<dbReference type="SUPFAM" id="SSF53448">
    <property type="entry name" value="Nucleotide-diphospho-sugar transferases"/>
    <property type="match status" value="1"/>
</dbReference>
<dbReference type="InterPro" id="IPR029044">
    <property type="entry name" value="Nucleotide-diphossugar_trans"/>
</dbReference>
<feature type="domain" description="Glycosyltransferase 2-like" evidence="1">
    <location>
        <begin position="28"/>
        <end position="156"/>
    </location>
</feature>
<sequence>MLKNFLSVGNYSRNINKKPIYMDKMPCSVPILTLNSEKYLEKCLQSLKDFQDVYLVDGNSTDKTLEIAKKFGIPVYKQVETEEKNIRIEDFSAMRNKSISFARCDWIFDIDSDEFLSRGLLQEIKEVFAEFGNEVNIGFEIEHQSIFGEKIIKHAFNYPSVYLRLYNKKSGIRFQEEKTVHEQLSVPLSVQKKTLKFPVYSYAPDTHEELIKKDNAYLTIARNKFFTCNLEEFSLKKRIRYIFLALNAFALNMARALLILSKSAVIYLAYGFSESLPPLQVWRHVRYHVIISFYRLEQLIRLLIPGGLSSKK</sequence>
<dbReference type="AlphaFoldDB" id="A0A1G2P0I3"/>
<evidence type="ECO:0000313" key="2">
    <source>
        <dbReference type="EMBL" id="OHA41865.1"/>
    </source>
</evidence>
<comment type="caution">
    <text evidence="2">The sequence shown here is derived from an EMBL/GenBank/DDBJ whole genome shotgun (WGS) entry which is preliminary data.</text>
</comment>
<dbReference type="Pfam" id="PF00535">
    <property type="entry name" value="Glycos_transf_2"/>
    <property type="match status" value="1"/>
</dbReference>
<dbReference type="InterPro" id="IPR001173">
    <property type="entry name" value="Glyco_trans_2-like"/>
</dbReference>
<dbReference type="EMBL" id="MHSK01000024">
    <property type="protein sequence ID" value="OHA41865.1"/>
    <property type="molecule type" value="Genomic_DNA"/>
</dbReference>
<dbReference type="PANTHER" id="PTHR43630">
    <property type="entry name" value="POLY-BETA-1,6-N-ACETYL-D-GLUCOSAMINE SYNTHASE"/>
    <property type="match status" value="1"/>
</dbReference>
<protein>
    <recommendedName>
        <fullName evidence="1">Glycosyltransferase 2-like domain-containing protein</fullName>
    </recommendedName>
</protein>
<dbReference type="PANTHER" id="PTHR43630:SF2">
    <property type="entry name" value="GLYCOSYLTRANSFERASE"/>
    <property type="match status" value="1"/>
</dbReference>
<organism evidence="2 3">
    <name type="scientific">Candidatus Taylorbacteria bacterium RIFCSPLOWO2_12_FULL_43_20</name>
    <dbReference type="NCBI Taxonomy" id="1802332"/>
    <lineage>
        <taxon>Bacteria</taxon>
        <taxon>Candidatus Tayloriibacteriota</taxon>
    </lineage>
</organism>
<evidence type="ECO:0000259" key="1">
    <source>
        <dbReference type="Pfam" id="PF00535"/>
    </source>
</evidence>
<gene>
    <name evidence="2" type="ORF">A3G52_03455</name>
</gene>
<reference evidence="2 3" key="1">
    <citation type="journal article" date="2016" name="Nat. Commun.">
        <title>Thousands of microbial genomes shed light on interconnected biogeochemical processes in an aquifer system.</title>
        <authorList>
            <person name="Anantharaman K."/>
            <person name="Brown C.T."/>
            <person name="Hug L.A."/>
            <person name="Sharon I."/>
            <person name="Castelle C.J."/>
            <person name="Probst A.J."/>
            <person name="Thomas B.C."/>
            <person name="Singh A."/>
            <person name="Wilkins M.J."/>
            <person name="Karaoz U."/>
            <person name="Brodie E.L."/>
            <person name="Williams K.H."/>
            <person name="Hubbard S.S."/>
            <person name="Banfield J.F."/>
        </authorList>
    </citation>
    <scope>NUCLEOTIDE SEQUENCE [LARGE SCALE GENOMIC DNA]</scope>
</reference>
<dbReference type="Gene3D" id="3.90.550.10">
    <property type="entry name" value="Spore Coat Polysaccharide Biosynthesis Protein SpsA, Chain A"/>
    <property type="match status" value="1"/>
</dbReference>